<keyword evidence="8" id="KW-0829">Tyrosine-protein kinase</keyword>
<dbReference type="CDD" id="cd00192">
    <property type="entry name" value="PTKc"/>
    <property type="match status" value="1"/>
</dbReference>
<evidence type="ECO:0000256" key="3">
    <source>
        <dbReference type="ARBA" id="ARBA00022679"/>
    </source>
</evidence>
<dbReference type="PANTHER" id="PTHR24416:SF594">
    <property type="entry name" value="PROTEIN KINASE DOMAIN-CONTAINING PROTEIN"/>
    <property type="match status" value="1"/>
</dbReference>
<dbReference type="EMBL" id="CAJHNJ030000031">
    <property type="protein sequence ID" value="CAG9125421.1"/>
    <property type="molecule type" value="Genomic_DNA"/>
</dbReference>
<evidence type="ECO:0000259" key="15">
    <source>
        <dbReference type="PROSITE" id="PS50011"/>
    </source>
</evidence>
<dbReference type="GO" id="GO:0005886">
    <property type="term" value="C:plasma membrane"/>
    <property type="evidence" value="ECO:0007669"/>
    <property type="project" value="TreeGrafter"/>
</dbReference>
<feature type="region of interest" description="Disordered" evidence="14">
    <location>
        <begin position="147"/>
        <end position="181"/>
    </location>
</feature>
<evidence type="ECO:0000256" key="6">
    <source>
        <dbReference type="ARBA" id="ARBA00022840"/>
    </source>
</evidence>
<feature type="binding site" evidence="11">
    <location>
        <position position="227"/>
    </location>
    <ligand>
        <name>ATP</name>
        <dbReference type="ChEBI" id="CHEBI:30616"/>
    </ligand>
</feature>
<feature type="binding site" evidence="11 13">
    <location>
        <position position="77"/>
    </location>
    <ligand>
        <name>ATP</name>
        <dbReference type="ChEBI" id="CHEBI:30616"/>
    </ligand>
</feature>
<keyword evidence="4 11" id="KW-0547">Nucleotide-binding</keyword>
<feature type="domain" description="Protein kinase" evidence="15">
    <location>
        <begin position="45"/>
        <end position="358"/>
    </location>
</feature>
<dbReference type="InterPro" id="IPR017441">
    <property type="entry name" value="Protein_kinase_ATP_BS"/>
</dbReference>
<evidence type="ECO:0000256" key="1">
    <source>
        <dbReference type="ARBA" id="ARBA00004167"/>
    </source>
</evidence>
<dbReference type="InterPro" id="IPR008266">
    <property type="entry name" value="Tyr_kinase_AS"/>
</dbReference>
<feature type="binding site" evidence="11">
    <location>
        <begin position="125"/>
        <end position="131"/>
    </location>
    <ligand>
        <name>ATP</name>
        <dbReference type="ChEBI" id="CHEBI:30616"/>
    </ligand>
</feature>
<evidence type="ECO:0000256" key="10">
    <source>
        <dbReference type="PIRSR" id="PIRSR000615-1"/>
    </source>
</evidence>
<evidence type="ECO:0000256" key="4">
    <source>
        <dbReference type="ARBA" id="ARBA00022741"/>
    </source>
</evidence>
<comment type="caution">
    <text evidence="16">The sequence shown here is derived from an EMBL/GenBank/DDBJ whole genome shotgun (WGS) entry which is preliminary data.</text>
</comment>
<evidence type="ECO:0000256" key="7">
    <source>
        <dbReference type="ARBA" id="ARBA00023136"/>
    </source>
</evidence>
<dbReference type="PROSITE" id="PS50011">
    <property type="entry name" value="PROTEIN_KINASE_DOM"/>
    <property type="match status" value="1"/>
</dbReference>
<feature type="active site" description="Proton acceptor" evidence="10">
    <location>
        <position position="223"/>
    </location>
</feature>
<dbReference type="FunFam" id="1.10.510.10:FF:001512">
    <property type="entry name" value="Receptor tyrosine-protein kinase erbB-2"/>
    <property type="match status" value="1"/>
</dbReference>
<evidence type="ECO:0000256" key="14">
    <source>
        <dbReference type="SAM" id="MobiDB-lite"/>
    </source>
</evidence>
<dbReference type="GO" id="GO:0046872">
    <property type="term" value="F:metal ion binding"/>
    <property type="evidence" value="ECO:0007669"/>
    <property type="project" value="UniProtKB-KW"/>
</dbReference>
<feature type="compositionally biased region" description="Basic and acidic residues" evidence="14">
    <location>
        <begin position="171"/>
        <end position="181"/>
    </location>
</feature>
<evidence type="ECO:0000256" key="8">
    <source>
        <dbReference type="ARBA" id="ARBA00023137"/>
    </source>
</evidence>
<keyword evidence="17" id="KW-1185">Reference proteome</keyword>
<dbReference type="GO" id="GO:0005524">
    <property type="term" value="F:ATP binding"/>
    <property type="evidence" value="ECO:0007669"/>
    <property type="project" value="UniProtKB-UniRule"/>
</dbReference>
<dbReference type="InterPro" id="IPR050122">
    <property type="entry name" value="RTK"/>
</dbReference>
<name>A0A8S4FAT3_PLUXY</name>
<accession>A0A8S4FAT3</accession>
<dbReference type="GO" id="GO:0030182">
    <property type="term" value="P:neuron differentiation"/>
    <property type="evidence" value="ECO:0007669"/>
    <property type="project" value="UniProtKB-ARBA"/>
</dbReference>
<keyword evidence="3" id="KW-0808">Transferase</keyword>
<keyword evidence="12" id="KW-0460">Magnesium</keyword>
<feature type="binding site" evidence="12">
    <location>
        <position position="241"/>
    </location>
    <ligand>
        <name>Mg(2+)</name>
        <dbReference type="ChEBI" id="CHEBI:18420"/>
    </ligand>
</feature>
<organism evidence="16 17">
    <name type="scientific">Plutella xylostella</name>
    <name type="common">Diamondback moth</name>
    <name type="synonym">Plutella maculipennis</name>
    <dbReference type="NCBI Taxonomy" id="51655"/>
    <lineage>
        <taxon>Eukaryota</taxon>
        <taxon>Metazoa</taxon>
        <taxon>Ecdysozoa</taxon>
        <taxon>Arthropoda</taxon>
        <taxon>Hexapoda</taxon>
        <taxon>Insecta</taxon>
        <taxon>Pterygota</taxon>
        <taxon>Neoptera</taxon>
        <taxon>Endopterygota</taxon>
        <taxon>Lepidoptera</taxon>
        <taxon>Glossata</taxon>
        <taxon>Ditrysia</taxon>
        <taxon>Yponomeutoidea</taxon>
        <taxon>Plutellidae</taxon>
        <taxon>Plutella</taxon>
    </lineage>
</organism>
<evidence type="ECO:0000256" key="13">
    <source>
        <dbReference type="PROSITE-ProRule" id="PRU10141"/>
    </source>
</evidence>
<dbReference type="PIRSF" id="PIRSF000615">
    <property type="entry name" value="TyrPK_CSF1-R"/>
    <property type="match status" value="1"/>
</dbReference>
<dbReference type="GO" id="GO:0048468">
    <property type="term" value="P:cell development"/>
    <property type="evidence" value="ECO:0007669"/>
    <property type="project" value="UniProtKB-ARBA"/>
</dbReference>
<feature type="binding site" evidence="11">
    <location>
        <begin position="52"/>
        <end position="59"/>
    </location>
    <ligand>
        <name>ATP</name>
        <dbReference type="ChEBI" id="CHEBI:30616"/>
    </ligand>
</feature>
<dbReference type="InterPro" id="IPR000719">
    <property type="entry name" value="Prot_kinase_dom"/>
</dbReference>
<dbReference type="Proteomes" id="UP000653454">
    <property type="component" value="Unassembled WGS sequence"/>
</dbReference>
<dbReference type="SUPFAM" id="SSF56112">
    <property type="entry name" value="Protein kinase-like (PK-like)"/>
    <property type="match status" value="1"/>
</dbReference>
<keyword evidence="12" id="KW-0479">Metal-binding</keyword>
<proteinExistence type="predicted"/>
<dbReference type="GO" id="GO:0004714">
    <property type="term" value="F:transmembrane receptor protein tyrosine kinase activity"/>
    <property type="evidence" value="ECO:0007669"/>
    <property type="project" value="UniProtKB-EC"/>
</dbReference>
<dbReference type="GO" id="GO:0043235">
    <property type="term" value="C:receptor complex"/>
    <property type="evidence" value="ECO:0007669"/>
    <property type="project" value="TreeGrafter"/>
</dbReference>
<comment type="catalytic activity">
    <reaction evidence="9">
        <text>L-tyrosyl-[protein] + ATP = O-phospho-L-tyrosyl-[protein] + ADP + H(+)</text>
        <dbReference type="Rhea" id="RHEA:10596"/>
        <dbReference type="Rhea" id="RHEA-COMP:10136"/>
        <dbReference type="Rhea" id="RHEA-COMP:20101"/>
        <dbReference type="ChEBI" id="CHEBI:15378"/>
        <dbReference type="ChEBI" id="CHEBI:30616"/>
        <dbReference type="ChEBI" id="CHEBI:46858"/>
        <dbReference type="ChEBI" id="CHEBI:61978"/>
        <dbReference type="ChEBI" id="CHEBI:456216"/>
        <dbReference type="EC" id="2.7.10.1"/>
    </reaction>
</comment>
<dbReference type="PROSITE" id="PS00107">
    <property type="entry name" value="PROTEIN_KINASE_ATP"/>
    <property type="match status" value="1"/>
</dbReference>
<dbReference type="Gene3D" id="3.30.200.20">
    <property type="entry name" value="Phosphorylase Kinase, domain 1"/>
    <property type="match status" value="1"/>
</dbReference>
<comment type="subcellular location">
    <subcellularLocation>
        <location evidence="2">Endomembrane system</location>
    </subcellularLocation>
    <subcellularLocation>
        <location evidence="1">Membrane</location>
        <topology evidence="1">Single-pass membrane protein</topology>
    </subcellularLocation>
</comment>
<dbReference type="PANTHER" id="PTHR24416">
    <property type="entry name" value="TYROSINE-PROTEIN KINASE RECEPTOR"/>
    <property type="match status" value="1"/>
</dbReference>
<keyword evidence="7" id="KW-0472">Membrane</keyword>
<dbReference type="AlphaFoldDB" id="A0A8S4FAT3"/>
<evidence type="ECO:0000256" key="9">
    <source>
        <dbReference type="ARBA" id="ARBA00051243"/>
    </source>
</evidence>
<dbReference type="InterPro" id="IPR011009">
    <property type="entry name" value="Kinase-like_dom_sf"/>
</dbReference>
<dbReference type="InterPro" id="IPR020635">
    <property type="entry name" value="Tyr_kinase_cat_dom"/>
</dbReference>
<sequence>MEHVRIRNNEARQAHVELSPLYVRKQLEDEELEGVDEWEVPRARVQVGALIGSGAFGRVHVARLSLPGGDAVTVAAKMLADNATQEEIDDFFGEIAMLKHVGCHPHVIRLVGCCTRRTPLLALLEHAPRGDLLTLLRKARCRRRDERVDSGVADYRPSEAGTEYTNLSDSDPSKGPESVYDRGRDHYVAEPALHLDGVTMREYALQVALGMRHLEARGITHRDLAARNILVDGKGLLKVADFGLSRSGIYVHTRPRPVPLRWLAPEAIVNAQYCSASDVWAFAVLLWEIATLGGFPYAELSNHQVPTYLAGGSRLPKPARASPRLYQLMVECWAEKPEDRPTFVQIVDKLQAQQQLYVDLYSVLPLDDNLSLTDPDFSFTNDTNEGSASER</sequence>
<dbReference type="GO" id="GO:0012505">
    <property type="term" value="C:endomembrane system"/>
    <property type="evidence" value="ECO:0007669"/>
    <property type="project" value="UniProtKB-SubCell"/>
</dbReference>
<feature type="binding site" evidence="12">
    <location>
        <position position="228"/>
    </location>
    <ligand>
        <name>Mg(2+)</name>
        <dbReference type="ChEBI" id="CHEBI:18420"/>
    </ligand>
</feature>
<keyword evidence="6 11" id="KW-0067">ATP-binding</keyword>
<evidence type="ECO:0000313" key="17">
    <source>
        <dbReference type="Proteomes" id="UP000653454"/>
    </source>
</evidence>
<dbReference type="GO" id="GO:0050793">
    <property type="term" value="P:regulation of developmental process"/>
    <property type="evidence" value="ECO:0007669"/>
    <property type="project" value="UniProtKB-ARBA"/>
</dbReference>
<evidence type="ECO:0000256" key="5">
    <source>
        <dbReference type="ARBA" id="ARBA00022777"/>
    </source>
</evidence>
<evidence type="ECO:0000256" key="2">
    <source>
        <dbReference type="ARBA" id="ARBA00004308"/>
    </source>
</evidence>
<dbReference type="PROSITE" id="PS00109">
    <property type="entry name" value="PROTEIN_KINASE_TYR"/>
    <property type="match status" value="1"/>
</dbReference>
<protein>
    <submittedName>
        <fullName evidence="16">(diamondback moth) hypothetical protein</fullName>
    </submittedName>
</protein>
<dbReference type="InterPro" id="IPR001245">
    <property type="entry name" value="Ser-Thr/Tyr_kinase_cat_dom"/>
</dbReference>
<dbReference type="GO" id="GO:0007169">
    <property type="term" value="P:cell surface receptor protein tyrosine kinase signaling pathway"/>
    <property type="evidence" value="ECO:0007669"/>
    <property type="project" value="TreeGrafter"/>
</dbReference>
<evidence type="ECO:0000256" key="12">
    <source>
        <dbReference type="PIRSR" id="PIRSR000615-3"/>
    </source>
</evidence>
<dbReference type="Gene3D" id="1.10.510.10">
    <property type="entry name" value="Transferase(Phosphotransferase) domain 1"/>
    <property type="match status" value="1"/>
</dbReference>
<evidence type="ECO:0000313" key="16">
    <source>
        <dbReference type="EMBL" id="CAG9125421.1"/>
    </source>
</evidence>
<keyword evidence="5" id="KW-0418">Kinase</keyword>
<gene>
    <name evidence="16" type="ORF">PLXY2_LOCUS8367</name>
</gene>
<dbReference type="GO" id="GO:0051130">
    <property type="term" value="P:positive regulation of cellular component organization"/>
    <property type="evidence" value="ECO:0007669"/>
    <property type="project" value="UniProtKB-ARBA"/>
</dbReference>
<dbReference type="Pfam" id="PF07714">
    <property type="entry name" value="PK_Tyr_Ser-Thr"/>
    <property type="match status" value="1"/>
</dbReference>
<reference evidence="16" key="1">
    <citation type="submission" date="2020-11" db="EMBL/GenBank/DDBJ databases">
        <authorList>
            <person name="Whiteford S."/>
        </authorList>
    </citation>
    <scope>NUCLEOTIDE SEQUENCE</scope>
</reference>
<evidence type="ECO:0000256" key="11">
    <source>
        <dbReference type="PIRSR" id="PIRSR000615-2"/>
    </source>
</evidence>
<dbReference type="SMART" id="SM00219">
    <property type="entry name" value="TyrKc"/>
    <property type="match status" value="1"/>
</dbReference>